<feature type="domain" description="Zinc-ribbon" evidence="2">
    <location>
        <begin position="2"/>
        <end position="22"/>
    </location>
</feature>
<dbReference type="Pfam" id="PF20214">
    <property type="entry name" value="DUF6574"/>
    <property type="match status" value="1"/>
</dbReference>
<dbReference type="EMBL" id="FMYM01000002">
    <property type="protein sequence ID" value="SDB86082.1"/>
    <property type="molecule type" value="Genomic_DNA"/>
</dbReference>
<dbReference type="InterPro" id="IPR046481">
    <property type="entry name" value="DUF6574"/>
</dbReference>
<proteinExistence type="predicted"/>
<feature type="transmembrane region" description="Helical" evidence="1">
    <location>
        <begin position="131"/>
        <end position="153"/>
    </location>
</feature>
<organism evidence="3 4">
    <name type="scientific">Shouchella lonarensis</name>
    <dbReference type="NCBI Taxonomy" id="1464122"/>
    <lineage>
        <taxon>Bacteria</taxon>
        <taxon>Bacillati</taxon>
        <taxon>Bacillota</taxon>
        <taxon>Bacilli</taxon>
        <taxon>Bacillales</taxon>
        <taxon>Bacillaceae</taxon>
        <taxon>Shouchella</taxon>
    </lineage>
</organism>
<feature type="transmembrane region" description="Helical" evidence="1">
    <location>
        <begin position="165"/>
        <end position="189"/>
    </location>
</feature>
<feature type="transmembrane region" description="Helical" evidence="1">
    <location>
        <begin position="195"/>
        <end position="215"/>
    </location>
</feature>
<dbReference type="Proteomes" id="UP000242662">
    <property type="component" value="Unassembled WGS sequence"/>
</dbReference>
<evidence type="ECO:0000313" key="4">
    <source>
        <dbReference type="Proteomes" id="UP000242662"/>
    </source>
</evidence>
<keyword evidence="4" id="KW-1185">Reference proteome</keyword>
<evidence type="ECO:0000259" key="2">
    <source>
        <dbReference type="Pfam" id="PF13240"/>
    </source>
</evidence>
<feature type="transmembrane region" description="Helical" evidence="1">
    <location>
        <begin position="222"/>
        <end position="242"/>
    </location>
</feature>
<dbReference type="STRING" id="1464122.SAMN05421737_10275"/>
<keyword evidence="1" id="KW-0812">Transmembrane</keyword>
<gene>
    <name evidence="3" type="ORF">SAMN05421737_10275</name>
</gene>
<feature type="transmembrane region" description="Helical" evidence="1">
    <location>
        <begin position="89"/>
        <end position="111"/>
    </location>
</feature>
<evidence type="ECO:0000256" key="1">
    <source>
        <dbReference type="SAM" id="Phobius"/>
    </source>
</evidence>
<name>A0A1G6GVN0_9BACI</name>
<dbReference type="InterPro" id="IPR026870">
    <property type="entry name" value="Zinc_ribbon_dom"/>
</dbReference>
<dbReference type="Pfam" id="PF13240">
    <property type="entry name" value="Zn_Ribbon_1"/>
    <property type="match status" value="1"/>
</dbReference>
<protein>
    <submittedName>
        <fullName evidence="3">Zinc-ribbon domain-containing protein</fullName>
    </submittedName>
</protein>
<keyword evidence="1" id="KW-1133">Transmembrane helix</keyword>
<evidence type="ECO:0000313" key="3">
    <source>
        <dbReference type="EMBL" id="SDB86082.1"/>
    </source>
</evidence>
<keyword evidence="1" id="KW-0472">Membrane</keyword>
<reference evidence="4" key="1">
    <citation type="submission" date="2016-09" db="EMBL/GenBank/DDBJ databases">
        <authorList>
            <person name="Varghese N."/>
            <person name="Submissions S."/>
        </authorList>
    </citation>
    <scope>NUCLEOTIDE SEQUENCE [LARGE SCALE GENOMIC DNA]</scope>
    <source>
        <strain evidence="4">25nlg</strain>
    </source>
</reference>
<accession>A0A1G6GVN0</accession>
<dbReference type="OrthoDB" id="2837961at2"/>
<dbReference type="AlphaFoldDB" id="A0A1G6GVN0"/>
<sequence length="262" mass="29092">MHCISCGHEISTDAKFCTKCGHNMSEGTETAATTQIPSIDEQTGDPRDVGWSNEHVEKSKETALNYWAFVKDILKSPSKRELNDHQHHFVFGYISIVLVSLFYGLGFYFYWKESLGFGGETAFLKTFFESFLSVGLEALFSVVSIFLVTRFLFKAPSLTFHHILGRYGALITIPVVCSIAFFLLAMIGMTSLSGILRSLTSLLLLIVTVITLLSYKDKAKAAFDPIYAVALIVLANVIYTRVQSELLFGDFLGGTFGNLLSF</sequence>